<organism evidence="2 3">
    <name type="scientific">Apodospora peruviana</name>
    <dbReference type="NCBI Taxonomy" id="516989"/>
    <lineage>
        <taxon>Eukaryota</taxon>
        <taxon>Fungi</taxon>
        <taxon>Dikarya</taxon>
        <taxon>Ascomycota</taxon>
        <taxon>Pezizomycotina</taxon>
        <taxon>Sordariomycetes</taxon>
        <taxon>Sordariomycetidae</taxon>
        <taxon>Sordariales</taxon>
        <taxon>Lasiosphaeriaceae</taxon>
        <taxon>Apodospora</taxon>
    </lineage>
</organism>
<proteinExistence type="predicted"/>
<gene>
    <name evidence="2" type="ORF">B0H66DRAFT_199697</name>
</gene>
<keyword evidence="1" id="KW-1133">Transmembrane helix</keyword>
<protein>
    <submittedName>
        <fullName evidence="2">Uncharacterized protein</fullName>
    </submittedName>
</protein>
<comment type="caution">
    <text evidence="2">The sequence shown here is derived from an EMBL/GenBank/DDBJ whole genome shotgun (WGS) entry which is preliminary data.</text>
</comment>
<evidence type="ECO:0000313" key="2">
    <source>
        <dbReference type="EMBL" id="KAK3322345.1"/>
    </source>
</evidence>
<dbReference type="EMBL" id="JAUEDM010000003">
    <property type="protein sequence ID" value="KAK3322345.1"/>
    <property type="molecule type" value="Genomic_DNA"/>
</dbReference>
<evidence type="ECO:0000313" key="3">
    <source>
        <dbReference type="Proteomes" id="UP001283341"/>
    </source>
</evidence>
<sequence>MSIVLFLFPLHRPAVQTICLFLPFSYQLCLLSTSCLSQFLAEASLPSFHHNHLFIPFTFLFLGFSIWGLVVSGPSTRKHTSTQELYKKSHNTSKDTILIQ</sequence>
<keyword evidence="3" id="KW-1185">Reference proteome</keyword>
<feature type="transmembrane region" description="Helical" evidence="1">
    <location>
        <begin position="53"/>
        <end position="71"/>
    </location>
</feature>
<dbReference type="Proteomes" id="UP001283341">
    <property type="component" value="Unassembled WGS sequence"/>
</dbReference>
<name>A0AAE0IC24_9PEZI</name>
<dbReference type="AlphaFoldDB" id="A0AAE0IC24"/>
<accession>A0AAE0IC24</accession>
<keyword evidence="1" id="KW-0472">Membrane</keyword>
<keyword evidence="1" id="KW-0812">Transmembrane</keyword>
<reference evidence="2" key="2">
    <citation type="submission" date="2023-06" db="EMBL/GenBank/DDBJ databases">
        <authorList>
            <consortium name="Lawrence Berkeley National Laboratory"/>
            <person name="Haridas S."/>
            <person name="Hensen N."/>
            <person name="Bonometti L."/>
            <person name="Westerberg I."/>
            <person name="Brannstrom I.O."/>
            <person name="Guillou S."/>
            <person name="Cros-Aarteil S."/>
            <person name="Calhoun S."/>
            <person name="Kuo A."/>
            <person name="Mondo S."/>
            <person name="Pangilinan J."/>
            <person name="Riley R."/>
            <person name="Labutti K."/>
            <person name="Andreopoulos B."/>
            <person name="Lipzen A."/>
            <person name="Chen C."/>
            <person name="Yanf M."/>
            <person name="Daum C."/>
            <person name="Ng V."/>
            <person name="Clum A."/>
            <person name="Steindorff A."/>
            <person name="Ohm R."/>
            <person name="Martin F."/>
            <person name="Silar P."/>
            <person name="Natvig D."/>
            <person name="Lalanne C."/>
            <person name="Gautier V."/>
            <person name="Ament-Velasquez S.L."/>
            <person name="Kruys A."/>
            <person name="Hutchinson M.I."/>
            <person name="Powell A.J."/>
            <person name="Barry K."/>
            <person name="Miller A.N."/>
            <person name="Grigoriev I.V."/>
            <person name="Debuchy R."/>
            <person name="Gladieux P."/>
            <person name="Thoren M.H."/>
            <person name="Johannesson H."/>
        </authorList>
    </citation>
    <scope>NUCLEOTIDE SEQUENCE</scope>
    <source>
        <strain evidence="2">CBS 118394</strain>
    </source>
</reference>
<reference evidence="2" key="1">
    <citation type="journal article" date="2023" name="Mol. Phylogenet. Evol.">
        <title>Genome-scale phylogeny and comparative genomics of the fungal order Sordariales.</title>
        <authorList>
            <person name="Hensen N."/>
            <person name="Bonometti L."/>
            <person name="Westerberg I."/>
            <person name="Brannstrom I.O."/>
            <person name="Guillou S."/>
            <person name="Cros-Aarteil S."/>
            <person name="Calhoun S."/>
            <person name="Haridas S."/>
            <person name="Kuo A."/>
            <person name="Mondo S."/>
            <person name="Pangilinan J."/>
            <person name="Riley R."/>
            <person name="LaButti K."/>
            <person name="Andreopoulos B."/>
            <person name="Lipzen A."/>
            <person name="Chen C."/>
            <person name="Yan M."/>
            <person name="Daum C."/>
            <person name="Ng V."/>
            <person name="Clum A."/>
            <person name="Steindorff A."/>
            <person name="Ohm R.A."/>
            <person name="Martin F."/>
            <person name="Silar P."/>
            <person name="Natvig D.O."/>
            <person name="Lalanne C."/>
            <person name="Gautier V."/>
            <person name="Ament-Velasquez S.L."/>
            <person name="Kruys A."/>
            <person name="Hutchinson M.I."/>
            <person name="Powell A.J."/>
            <person name="Barry K."/>
            <person name="Miller A.N."/>
            <person name="Grigoriev I.V."/>
            <person name="Debuchy R."/>
            <person name="Gladieux P."/>
            <person name="Hiltunen Thoren M."/>
            <person name="Johannesson H."/>
        </authorList>
    </citation>
    <scope>NUCLEOTIDE SEQUENCE</scope>
    <source>
        <strain evidence="2">CBS 118394</strain>
    </source>
</reference>
<evidence type="ECO:0000256" key="1">
    <source>
        <dbReference type="SAM" id="Phobius"/>
    </source>
</evidence>